<dbReference type="InterPro" id="IPR029045">
    <property type="entry name" value="ClpP/crotonase-like_dom_sf"/>
</dbReference>
<dbReference type="Proteomes" id="UP000199036">
    <property type="component" value="Unassembled WGS sequence"/>
</dbReference>
<name>A0A1I5CSZ7_9FLAO</name>
<reference evidence="2" key="1">
    <citation type="submission" date="2016-10" db="EMBL/GenBank/DDBJ databases">
        <authorList>
            <person name="Varghese N."/>
            <person name="Submissions S."/>
        </authorList>
    </citation>
    <scope>NUCLEOTIDE SEQUENCE [LARGE SCALE GENOMIC DNA]</scope>
    <source>
        <strain evidence="2">DS-12</strain>
    </source>
</reference>
<organism evidence="1 2">
    <name type="scientific">Paenimyroides ummariense</name>
    <dbReference type="NCBI Taxonomy" id="913024"/>
    <lineage>
        <taxon>Bacteria</taxon>
        <taxon>Pseudomonadati</taxon>
        <taxon>Bacteroidota</taxon>
        <taxon>Flavobacteriia</taxon>
        <taxon>Flavobacteriales</taxon>
        <taxon>Flavobacteriaceae</taxon>
        <taxon>Paenimyroides</taxon>
    </lineage>
</organism>
<evidence type="ECO:0000313" key="1">
    <source>
        <dbReference type="EMBL" id="SFN90063.1"/>
    </source>
</evidence>
<keyword evidence="2" id="KW-1185">Reference proteome</keyword>
<dbReference type="RefSeq" id="WP_091523565.1">
    <property type="nucleotide sequence ID" value="NZ_FOVI01000013.1"/>
</dbReference>
<dbReference type="EMBL" id="FOVI01000013">
    <property type="protein sequence ID" value="SFN90063.1"/>
    <property type="molecule type" value="Genomic_DNA"/>
</dbReference>
<gene>
    <name evidence="1" type="ORF">SAMN05421741_11348</name>
</gene>
<dbReference type="SUPFAM" id="SSF52096">
    <property type="entry name" value="ClpP/crotonase"/>
    <property type="match status" value="1"/>
</dbReference>
<sequence length="137" mass="15465">MLTNTPIEKRAALGSIGDLKIAFYKNPGGELYANYWSFAQKSSTFKVVLKKDILKLGRANTFYRGKSKIKKSEAYNLRDSTYFVKLDSNTNNFIINTFDFETKRIIDSLILNHKDNLTSVKNLIIDVQNNGGGSDLS</sequence>
<accession>A0A1I5CSZ7</accession>
<dbReference type="OrthoDB" id="2327485at2"/>
<protein>
    <recommendedName>
        <fullName evidence="3">Peptidase family S41</fullName>
    </recommendedName>
</protein>
<dbReference type="AlphaFoldDB" id="A0A1I5CSZ7"/>
<proteinExistence type="predicted"/>
<evidence type="ECO:0008006" key="3">
    <source>
        <dbReference type="Google" id="ProtNLM"/>
    </source>
</evidence>
<dbReference type="STRING" id="913024.SAMN05421741_11348"/>
<evidence type="ECO:0000313" key="2">
    <source>
        <dbReference type="Proteomes" id="UP000199036"/>
    </source>
</evidence>